<evidence type="ECO:0000259" key="2">
    <source>
        <dbReference type="Pfam" id="PF01575"/>
    </source>
</evidence>
<dbReference type="InterPro" id="IPR029069">
    <property type="entry name" value="HotDog_dom_sf"/>
</dbReference>
<dbReference type="KEGG" id="xla:108704592"/>
<dbReference type="AlphaFoldDB" id="A0A8J0U7T6"/>
<name>A0A8J0U7T6_XENLA</name>
<protein>
    <submittedName>
        <fullName evidence="4">Hydroxyacyl-thioester dehydratase type 2, mitochondrial</fullName>
    </submittedName>
</protein>
<dbReference type="GO" id="GO:0018812">
    <property type="term" value="F:3-hydroxyacyl-CoA dehydratase activity"/>
    <property type="evidence" value="ECO:0007669"/>
    <property type="project" value="UniProtKB-ARBA"/>
</dbReference>
<keyword evidence="3" id="KW-1185">Reference proteome</keyword>
<organism evidence="3 4">
    <name type="scientific">Xenopus laevis</name>
    <name type="common">African clawed frog</name>
    <dbReference type="NCBI Taxonomy" id="8355"/>
    <lineage>
        <taxon>Eukaryota</taxon>
        <taxon>Metazoa</taxon>
        <taxon>Chordata</taxon>
        <taxon>Craniata</taxon>
        <taxon>Vertebrata</taxon>
        <taxon>Euteleostomi</taxon>
        <taxon>Amphibia</taxon>
        <taxon>Batrachia</taxon>
        <taxon>Anura</taxon>
        <taxon>Pipoidea</taxon>
        <taxon>Pipidae</taxon>
        <taxon>Xenopodinae</taxon>
        <taxon>Xenopus</taxon>
        <taxon>Xenopus</taxon>
    </lineage>
</organism>
<dbReference type="InterPro" id="IPR002539">
    <property type="entry name" value="MaoC-like_dom"/>
</dbReference>
<gene>
    <name evidence="4" type="primary">LOC108704592</name>
</gene>
<dbReference type="GeneID" id="108704592"/>
<dbReference type="GO" id="GO:0005739">
    <property type="term" value="C:mitochondrion"/>
    <property type="evidence" value="ECO:0000318"/>
    <property type="project" value="GO_Central"/>
</dbReference>
<dbReference type="SUPFAM" id="SSF54637">
    <property type="entry name" value="Thioesterase/thiol ester dehydrase-isomerase"/>
    <property type="match status" value="1"/>
</dbReference>
<evidence type="ECO:0000313" key="3">
    <source>
        <dbReference type="Proteomes" id="UP000186698"/>
    </source>
</evidence>
<dbReference type="CDD" id="cd03449">
    <property type="entry name" value="R_hydratase"/>
    <property type="match status" value="1"/>
</dbReference>
<dbReference type="InterPro" id="IPR050965">
    <property type="entry name" value="UPF0336/Enoyl-CoA_hydratase"/>
</dbReference>
<dbReference type="GO" id="GO:0019171">
    <property type="term" value="F:(3R)-hydroxyacyl-[acyl-carrier-protein] dehydratase activity"/>
    <property type="evidence" value="ECO:0000318"/>
    <property type="project" value="GO_Central"/>
</dbReference>
<reference evidence="4" key="1">
    <citation type="submission" date="2025-08" db="UniProtKB">
        <authorList>
            <consortium name="RefSeq"/>
        </authorList>
    </citation>
    <scope>IDENTIFICATION</scope>
    <source>
        <strain evidence="4">J_2021</strain>
        <tissue evidence="4">Erythrocytes</tissue>
    </source>
</reference>
<dbReference type="Pfam" id="PF01575">
    <property type="entry name" value="MaoC_dehydratas"/>
    <property type="match status" value="1"/>
</dbReference>
<evidence type="ECO:0000256" key="1">
    <source>
        <dbReference type="ARBA" id="ARBA00023239"/>
    </source>
</evidence>
<sequence length="165" mass="17951">MPLTSVLCKAAIYVPTRLSHITRWYLMSHRHYTIKVGDRAELSRTFTQIDIQIFSELTGDTNPLHLDNAFAKDTRFGKTVVHGVLINGLVSAVLGTKLPGPGCVLLSQEIRFPSPLHIGEEVTASAQVAALKRSLAIVAVSCLARESGRTVMEGTVKVLIAENKS</sequence>
<proteinExistence type="predicted"/>
<dbReference type="GO" id="GO:0006633">
    <property type="term" value="P:fatty acid biosynthetic process"/>
    <property type="evidence" value="ECO:0000318"/>
    <property type="project" value="GO_Central"/>
</dbReference>
<evidence type="ECO:0000313" key="4">
    <source>
        <dbReference type="RefSeq" id="XP_018096684.1"/>
    </source>
</evidence>
<feature type="domain" description="MaoC-like" evidence="2">
    <location>
        <begin position="39"/>
        <end position="131"/>
    </location>
</feature>
<dbReference type="RefSeq" id="XP_018096684.1">
    <property type="nucleotide sequence ID" value="XM_018241195.2"/>
</dbReference>
<dbReference type="Gene3D" id="3.10.129.10">
    <property type="entry name" value="Hotdog Thioesterase"/>
    <property type="match status" value="1"/>
</dbReference>
<dbReference type="FunFam" id="3.10.129.10:FF:000042">
    <property type="entry name" value="MaoC domain protein dehydratase"/>
    <property type="match status" value="1"/>
</dbReference>
<dbReference type="Proteomes" id="UP000186698">
    <property type="component" value="Chromosome 4S"/>
</dbReference>
<dbReference type="PANTHER" id="PTHR43437:SF3">
    <property type="entry name" value="HYDROXYACYL-THIOESTER DEHYDRATASE TYPE 2, MITOCHONDRIAL"/>
    <property type="match status" value="1"/>
</dbReference>
<keyword evidence="1" id="KW-0456">Lyase</keyword>
<dbReference type="OrthoDB" id="3592703at2759"/>
<dbReference type="PANTHER" id="PTHR43437">
    <property type="entry name" value="HYDROXYACYL-THIOESTER DEHYDRATASE TYPE 2, MITOCHONDRIAL-RELATED"/>
    <property type="match status" value="1"/>
</dbReference>
<accession>A0A8J0U7T6</accession>